<proteinExistence type="predicted"/>
<evidence type="ECO:0000313" key="1">
    <source>
        <dbReference type="EMBL" id="MUI11238.1"/>
    </source>
</evidence>
<keyword evidence="2" id="KW-1185">Reference proteome</keyword>
<protein>
    <submittedName>
        <fullName evidence="1">Protocatechuate 3,4-dioxygenase</fullName>
    </submittedName>
</protein>
<sequence>MNAPANAPVNKITTSQTIGPFSHEAWQWSVDLTANVETTAPTVTVRGVIYDGDGTPVNDAQLEAWNPHALEAEAQVAIPGFRRVPSGEAGGFEFRLSRPADAPADAPAAFVTIFARGLVKHQFTAVFLEDAPLSPILAQVPEARRGTLLARRQPDGSYRWDIRMQGDGETVFFDYT</sequence>
<evidence type="ECO:0000313" key="2">
    <source>
        <dbReference type="Proteomes" id="UP000431684"/>
    </source>
</evidence>
<dbReference type="EMBL" id="WNWM01000002">
    <property type="protein sequence ID" value="MUI11238.1"/>
    <property type="molecule type" value="Genomic_DNA"/>
</dbReference>
<comment type="caution">
    <text evidence="1">The sequence shown here is derived from an EMBL/GenBank/DDBJ whole genome shotgun (WGS) entry which is preliminary data.</text>
</comment>
<dbReference type="PANTHER" id="PTHR33711:SF9">
    <property type="entry name" value="PROTOCATECHUATE 3,4-DIOXYGENASE ALPHA CHAIN"/>
    <property type="match status" value="1"/>
</dbReference>
<accession>A0A6I3XER4</accession>
<name>A0A6I3XER4_9BURK</name>
<dbReference type="GO" id="GO:0016702">
    <property type="term" value="F:oxidoreductase activity, acting on single donors with incorporation of molecular oxygen, incorporation of two atoms of oxygen"/>
    <property type="evidence" value="ECO:0007669"/>
    <property type="project" value="InterPro"/>
</dbReference>
<keyword evidence="1" id="KW-0560">Oxidoreductase</keyword>
<reference evidence="1 2" key="1">
    <citation type="submission" date="2019-11" db="EMBL/GenBank/DDBJ databases">
        <title>Draft Genome Sequences of Six Type Strains of the Genus Massilia.</title>
        <authorList>
            <person name="Miess H."/>
            <person name="Frediansyah A."/>
            <person name="Goeker M."/>
            <person name="Gross H."/>
        </authorList>
    </citation>
    <scope>NUCLEOTIDE SEQUENCE [LARGE SCALE GENOMIC DNA]</scope>
    <source>
        <strain evidence="1 2">DSM 17513</strain>
    </source>
</reference>
<dbReference type="PANTHER" id="PTHR33711">
    <property type="entry name" value="DIOXYGENASE, PUTATIVE (AFU_ORTHOLOGUE AFUA_2G02910)-RELATED"/>
    <property type="match status" value="1"/>
</dbReference>
<gene>
    <name evidence="1" type="ORF">GJV26_01835</name>
</gene>
<dbReference type="SUPFAM" id="SSF49482">
    <property type="entry name" value="Aromatic compound dioxygenase"/>
    <property type="match status" value="1"/>
</dbReference>
<dbReference type="Proteomes" id="UP000431684">
    <property type="component" value="Unassembled WGS sequence"/>
</dbReference>
<dbReference type="GO" id="GO:0005506">
    <property type="term" value="F:iron ion binding"/>
    <property type="evidence" value="ECO:0007669"/>
    <property type="project" value="InterPro"/>
</dbReference>
<dbReference type="RefSeq" id="WP_155707170.1">
    <property type="nucleotide sequence ID" value="NZ_BMWU01000014.1"/>
</dbReference>
<dbReference type="Gene3D" id="2.60.130.10">
    <property type="entry name" value="Aromatic compound dioxygenase"/>
    <property type="match status" value="1"/>
</dbReference>
<dbReference type="InterPro" id="IPR050770">
    <property type="entry name" value="Intradiol_RC_Dioxygenase"/>
</dbReference>
<dbReference type="InterPro" id="IPR015889">
    <property type="entry name" value="Intradiol_dOase_core"/>
</dbReference>
<keyword evidence="1" id="KW-0223">Dioxygenase</keyword>
<organism evidence="1 2">
    <name type="scientific">Pseudoduganella dura</name>
    <dbReference type="NCBI Taxonomy" id="321982"/>
    <lineage>
        <taxon>Bacteria</taxon>
        <taxon>Pseudomonadati</taxon>
        <taxon>Pseudomonadota</taxon>
        <taxon>Betaproteobacteria</taxon>
        <taxon>Burkholderiales</taxon>
        <taxon>Oxalobacteraceae</taxon>
        <taxon>Telluria group</taxon>
        <taxon>Pseudoduganella</taxon>
    </lineage>
</organism>
<dbReference type="AlphaFoldDB" id="A0A6I3XER4"/>
<dbReference type="OrthoDB" id="9805815at2"/>